<protein>
    <submittedName>
        <fullName evidence="1">Uncharacterized protein</fullName>
    </submittedName>
</protein>
<dbReference type="EMBL" id="AWWV01005118">
    <property type="protein sequence ID" value="OMP05911.1"/>
    <property type="molecule type" value="Genomic_DNA"/>
</dbReference>
<dbReference type="Gramene" id="OMP05911">
    <property type="protein sequence ID" value="OMP05911"/>
    <property type="gene ID" value="CCACVL1_01793"/>
</dbReference>
<evidence type="ECO:0000313" key="1">
    <source>
        <dbReference type="EMBL" id="OMP05911.1"/>
    </source>
</evidence>
<feature type="non-terminal residue" evidence="1">
    <location>
        <position position="21"/>
    </location>
</feature>
<name>A0A1R3KFQ3_COCAP</name>
<feature type="non-terminal residue" evidence="1">
    <location>
        <position position="1"/>
    </location>
</feature>
<reference evidence="1 2" key="1">
    <citation type="submission" date="2013-09" db="EMBL/GenBank/DDBJ databases">
        <title>Corchorus capsularis genome sequencing.</title>
        <authorList>
            <person name="Alam M."/>
            <person name="Haque M.S."/>
            <person name="Islam M.S."/>
            <person name="Emdad E.M."/>
            <person name="Islam M.M."/>
            <person name="Ahmed B."/>
            <person name="Halim A."/>
            <person name="Hossen Q.M.M."/>
            <person name="Hossain M.Z."/>
            <person name="Ahmed R."/>
            <person name="Khan M.M."/>
            <person name="Islam R."/>
            <person name="Rashid M.M."/>
            <person name="Khan S.A."/>
            <person name="Rahman M.S."/>
            <person name="Alam M."/>
        </authorList>
    </citation>
    <scope>NUCLEOTIDE SEQUENCE [LARGE SCALE GENOMIC DNA]</scope>
    <source>
        <strain evidence="2">cv. CVL-1</strain>
        <tissue evidence="1">Whole seedling</tissue>
    </source>
</reference>
<dbReference type="Proteomes" id="UP000188268">
    <property type="component" value="Unassembled WGS sequence"/>
</dbReference>
<proteinExistence type="predicted"/>
<dbReference type="AlphaFoldDB" id="A0A1R3KFQ3"/>
<evidence type="ECO:0000313" key="2">
    <source>
        <dbReference type="Proteomes" id="UP000188268"/>
    </source>
</evidence>
<accession>A0A1R3KFQ3</accession>
<comment type="caution">
    <text evidence="1">The sequence shown here is derived from an EMBL/GenBank/DDBJ whole genome shotgun (WGS) entry which is preliminary data.</text>
</comment>
<gene>
    <name evidence="1" type="ORF">CCACVL1_01793</name>
</gene>
<keyword evidence="2" id="KW-1185">Reference proteome</keyword>
<sequence length="21" mass="2274">PLLLLSGSVPVRPILLVRFSP</sequence>
<organism evidence="1 2">
    <name type="scientific">Corchorus capsularis</name>
    <name type="common">Jute</name>
    <dbReference type="NCBI Taxonomy" id="210143"/>
    <lineage>
        <taxon>Eukaryota</taxon>
        <taxon>Viridiplantae</taxon>
        <taxon>Streptophyta</taxon>
        <taxon>Embryophyta</taxon>
        <taxon>Tracheophyta</taxon>
        <taxon>Spermatophyta</taxon>
        <taxon>Magnoliopsida</taxon>
        <taxon>eudicotyledons</taxon>
        <taxon>Gunneridae</taxon>
        <taxon>Pentapetalae</taxon>
        <taxon>rosids</taxon>
        <taxon>malvids</taxon>
        <taxon>Malvales</taxon>
        <taxon>Malvaceae</taxon>
        <taxon>Grewioideae</taxon>
        <taxon>Apeibeae</taxon>
        <taxon>Corchorus</taxon>
    </lineage>
</organism>